<protein>
    <submittedName>
        <fullName evidence="2">Uncharacterized protein</fullName>
    </submittedName>
</protein>
<feature type="region of interest" description="Disordered" evidence="1">
    <location>
        <begin position="163"/>
        <end position="184"/>
    </location>
</feature>
<evidence type="ECO:0000313" key="2">
    <source>
        <dbReference type="EMBL" id="ASV74243.1"/>
    </source>
</evidence>
<gene>
    <name evidence="2" type="ORF">THTE_1641</name>
</gene>
<proteinExistence type="predicted"/>
<accession>A0A286RE85</accession>
<feature type="compositionally biased region" description="Polar residues" evidence="1">
    <location>
        <begin position="173"/>
        <end position="184"/>
    </location>
</feature>
<evidence type="ECO:0000256" key="1">
    <source>
        <dbReference type="SAM" id="MobiDB-lite"/>
    </source>
</evidence>
<dbReference type="EMBL" id="CP018477">
    <property type="protein sequence ID" value="ASV74243.1"/>
    <property type="molecule type" value="Genomic_DNA"/>
</dbReference>
<sequence length="184" mass="20290">MSVISIVLLAMAVALTGVVMGLSSVTSRQVEGERTLGRLSLVFRKDVHQAEGVIIPKPEKTVSLADKDELICELRLPRQEIVRYRVHGGILRERVRDGGVVTREGFPLDPRYRVGLRQESDGTHTRAVLTLELGAADPVTGQERGSRRTWQILAYVGRDQLNPATVFHDSTEPAPTTQKGEGQQ</sequence>
<dbReference type="KEGG" id="ttf:THTE_1641"/>
<name>A0A286RE85_9BACT</name>
<dbReference type="AlphaFoldDB" id="A0A286RE85"/>
<organism evidence="2 3">
    <name type="scientific">Thermogutta terrifontis</name>
    <dbReference type="NCBI Taxonomy" id="1331910"/>
    <lineage>
        <taxon>Bacteria</taxon>
        <taxon>Pseudomonadati</taxon>
        <taxon>Planctomycetota</taxon>
        <taxon>Planctomycetia</taxon>
        <taxon>Pirellulales</taxon>
        <taxon>Thermoguttaceae</taxon>
        <taxon>Thermogutta</taxon>
    </lineage>
</organism>
<dbReference type="Proteomes" id="UP000215086">
    <property type="component" value="Chromosome"/>
</dbReference>
<evidence type="ECO:0000313" key="3">
    <source>
        <dbReference type="Proteomes" id="UP000215086"/>
    </source>
</evidence>
<keyword evidence="3" id="KW-1185">Reference proteome</keyword>
<reference evidence="2 3" key="1">
    <citation type="journal article" name="Front. Microbiol.">
        <title>Sugar Metabolism of the First Thermophilic Planctomycete Thermogutta terrifontis: Comparative Genomic and Transcriptomic Approaches.</title>
        <authorList>
            <person name="Elcheninov A.G."/>
            <person name="Menzel P."/>
            <person name="Gudbergsdottir S.R."/>
            <person name="Slesarev A.I."/>
            <person name="Kadnikov V.V."/>
            <person name="Krogh A."/>
            <person name="Bonch-Osmolovskaya E.A."/>
            <person name="Peng X."/>
            <person name="Kublanov I.V."/>
        </authorList>
    </citation>
    <scope>NUCLEOTIDE SEQUENCE [LARGE SCALE GENOMIC DNA]</scope>
    <source>
        <strain evidence="2 3">R1</strain>
    </source>
</reference>